<proteinExistence type="predicted"/>
<keyword evidence="2" id="KW-1185">Reference proteome</keyword>
<name>M7NZG4_9BACT</name>
<accession>M7NZG4</accession>
<gene>
    <name evidence="1" type="ORF">ADICEAN_01168</name>
</gene>
<sequence length="61" mass="6524">MAGTMPLSNQVPASEPISSRIRMADMAELMLCTIPSCMRSQLAPTRRPMIPATAADSSKTT</sequence>
<reference evidence="1 2" key="1">
    <citation type="journal article" date="2013" name="Genome Announc.">
        <title>Draft Genome Sequence of Cesiribacter andamanensis Strain AMV16T, Isolated from a Soil Sample from a Mud Volcano in the Andaman Islands, India.</title>
        <authorList>
            <person name="Shivaji S."/>
            <person name="Ara S."/>
            <person name="Begum Z."/>
            <person name="Srinivas T.N."/>
            <person name="Singh A."/>
            <person name="Kumar Pinnaka A."/>
        </authorList>
    </citation>
    <scope>NUCLEOTIDE SEQUENCE [LARGE SCALE GENOMIC DNA]</scope>
    <source>
        <strain evidence="1 2">AMV16</strain>
    </source>
</reference>
<protein>
    <submittedName>
        <fullName evidence="1">Uncharacterized protein</fullName>
    </submittedName>
</protein>
<dbReference type="Proteomes" id="UP000011910">
    <property type="component" value="Unassembled WGS sequence"/>
</dbReference>
<organism evidence="1 2">
    <name type="scientific">Cesiribacter andamanensis AMV16</name>
    <dbReference type="NCBI Taxonomy" id="1279009"/>
    <lineage>
        <taxon>Bacteria</taxon>
        <taxon>Pseudomonadati</taxon>
        <taxon>Bacteroidota</taxon>
        <taxon>Cytophagia</taxon>
        <taxon>Cytophagales</taxon>
        <taxon>Cesiribacteraceae</taxon>
        <taxon>Cesiribacter</taxon>
    </lineage>
</organism>
<dbReference type="EMBL" id="AODQ01000019">
    <property type="protein sequence ID" value="EMR03734.1"/>
    <property type="molecule type" value="Genomic_DNA"/>
</dbReference>
<dbReference type="AlphaFoldDB" id="M7NZG4"/>
<evidence type="ECO:0000313" key="2">
    <source>
        <dbReference type="Proteomes" id="UP000011910"/>
    </source>
</evidence>
<comment type="caution">
    <text evidence="1">The sequence shown here is derived from an EMBL/GenBank/DDBJ whole genome shotgun (WGS) entry which is preliminary data.</text>
</comment>
<evidence type="ECO:0000313" key="1">
    <source>
        <dbReference type="EMBL" id="EMR03734.1"/>
    </source>
</evidence>